<dbReference type="FunCoup" id="A0A5Q0BDI9">
    <property type="interactions" value="264"/>
</dbReference>
<dbReference type="GO" id="GO:0048476">
    <property type="term" value="C:Holliday junction resolvase complex"/>
    <property type="evidence" value="ECO:0007669"/>
    <property type="project" value="UniProtKB-UniRule"/>
</dbReference>
<comment type="domain">
    <text evidence="6">Has three domains with a flexible linker between the domains II and III and assumes an 'L' shape. Domain III is highly mobile and contacts RuvB.</text>
</comment>
<dbReference type="HAMAP" id="MF_00031">
    <property type="entry name" value="DNA_HJ_migration_RuvA"/>
    <property type="match status" value="1"/>
</dbReference>
<dbReference type="GO" id="GO:0000400">
    <property type="term" value="F:four-way junction DNA binding"/>
    <property type="evidence" value="ECO:0007669"/>
    <property type="project" value="UniProtKB-UniRule"/>
</dbReference>
<comment type="subunit">
    <text evidence="6">Homotetramer. Forms an RuvA(8)-RuvB(12)-Holliday junction (HJ) complex. HJ DNA is sandwiched between 2 RuvA tetramers; dsDNA enters through RuvA and exits via RuvB. An RuvB hexamer assembles on each DNA strand where it exits the tetramer. Each RuvB hexamer is contacted by two RuvA subunits (via domain III) on 2 adjacent RuvB subunits; this complex drives branch migration. In the full resolvosome a probable DNA-RuvA(4)-RuvB(12)-RuvC(2) complex forms which resolves the HJ.</text>
</comment>
<dbReference type="GO" id="GO:0006310">
    <property type="term" value="P:DNA recombination"/>
    <property type="evidence" value="ECO:0007669"/>
    <property type="project" value="UniProtKB-UniRule"/>
</dbReference>
<comment type="caution">
    <text evidence="6">Lacks conserved residue(s) required for the propagation of feature annotation.</text>
</comment>
<dbReference type="AlphaFoldDB" id="A0A5Q0BDI9"/>
<comment type="subcellular location">
    <subcellularLocation>
        <location evidence="6">Cytoplasm</location>
    </subcellularLocation>
</comment>
<feature type="domain" description="Helix-hairpin-helix DNA-binding motif class 1" evidence="7">
    <location>
        <begin position="108"/>
        <end position="127"/>
    </location>
</feature>
<dbReference type="InterPro" id="IPR000085">
    <property type="entry name" value="RuvA"/>
</dbReference>
<dbReference type="GO" id="GO:0005737">
    <property type="term" value="C:cytoplasm"/>
    <property type="evidence" value="ECO:0007669"/>
    <property type="project" value="UniProtKB-SubCell"/>
</dbReference>
<keyword evidence="3 6" id="KW-0238">DNA-binding</keyword>
<evidence type="ECO:0000313" key="8">
    <source>
        <dbReference type="EMBL" id="QFY41599.1"/>
    </source>
</evidence>
<dbReference type="InterPro" id="IPR013849">
    <property type="entry name" value="DNA_helicase_Holl-junc_RuvA_I"/>
</dbReference>
<dbReference type="Gene3D" id="1.10.150.20">
    <property type="entry name" value="5' to 3' exonuclease, C-terminal subdomain"/>
    <property type="match status" value="1"/>
</dbReference>
<dbReference type="InterPro" id="IPR012340">
    <property type="entry name" value="NA-bd_OB-fold"/>
</dbReference>
<dbReference type="KEGG" id="mmob:F6R98_02295"/>
<evidence type="ECO:0000256" key="2">
    <source>
        <dbReference type="ARBA" id="ARBA00022763"/>
    </source>
</evidence>
<feature type="region of interest" description="Domain I" evidence="6">
    <location>
        <begin position="1"/>
        <end position="64"/>
    </location>
</feature>
<evidence type="ECO:0000256" key="4">
    <source>
        <dbReference type="ARBA" id="ARBA00023172"/>
    </source>
</evidence>
<evidence type="ECO:0000313" key="9">
    <source>
        <dbReference type="Proteomes" id="UP000325755"/>
    </source>
</evidence>
<feature type="domain" description="Helix-hairpin-helix DNA-binding motif class 1" evidence="7">
    <location>
        <begin position="73"/>
        <end position="92"/>
    </location>
</feature>
<dbReference type="SUPFAM" id="SSF47781">
    <property type="entry name" value="RuvA domain 2-like"/>
    <property type="match status" value="1"/>
</dbReference>
<dbReference type="Proteomes" id="UP000325755">
    <property type="component" value="Chromosome"/>
</dbReference>
<keyword evidence="9" id="KW-1185">Reference proteome</keyword>
<protein>
    <recommendedName>
        <fullName evidence="6">Holliday junction branch migration complex subunit RuvA</fullName>
    </recommendedName>
</protein>
<comment type="function">
    <text evidence="6">The RuvA-RuvB-RuvC complex processes Holliday junction (HJ) DNA during genetic recombination and DNA repair, while the RuvA-RuvB complex plays an important role in the rescue of blocked DNA replication forks via replication fork reversal (RFR). RuvA specifically binds to HJ cruciform DNA, conferring on it an open structure. The RuvB hexamer acts as an ATP-dependent pump, pulling dsDNA into and through the RuvAB complex. HJ branch migration allows RuvC to scan DNA until it finds its consensus sequence, where it cleaves and resolves the cruciform DNA.</text>
</comment>
<keyword evidence="4 6" id="KW-0233">DNA recombination</keyword>
<dbReference type="RefSeq" id="WP_153247582.1">
    <property type="nucleotide sequence ID" value="NZ_CP044205.1"/>
</dbReference>
<evidence type="ECO:0000259" key="7">
    <source>
        <dbReference type="SMART" id="SM00278"/>
    </source>
</evidence>
<dbReference type="InterPro" id="IPR003583">
    <property type="entry name" value="Hlx-hairpin-Hlx_DNA-bd_motif"/>
</dbReference>
<evidence type="ECO:0000256" key="1">
    <source>
        <dbReference type="ARBA" id="ARBA00022490"/>
    </source>
</evidence>
<dbReference type="EMBL" id="CP044205">
    <property type="protein sequence ID" value="QFY41599.1"/>
    <property type="molecule type" value="Genomic_DNA"/>
</dbReference>
<accession>A0A5Q0BDI9</accession>
<keyword evidence="5 6" id="KW-0234">DNA repair</keyword>
<keyword evidence="1 6" id="KW-0963">Cytoplasm</keyword>
<dbReference type="SMART" id="SM00278">
    <property type="entry name" value="HhH1"/>
    <property type="match status" value="2"/>
</dbReference>
<dbReference type="GO" id="GO:0009378">
    <property type="term" value="F:four-way junction helicase activity"/>
    <property type="evidence" value="ECO:0007669"/>
    <property type="project" value="InterPro"/>
</dbReference>
<keyword evidence="2 6" id="KW-0227">DNA damage</keyword>
<dbReference type="Pfam" id="PF07499">
    <property type="entry name" value="RuvA_C"/>
    <property type="match status" value="1"/>
</dbReference>
<dbReference type="Pfam" id="PF14520">
    <property type="entry name" value="HHH_5"/>
    <property type="match status" value="1"/>
</dbReference>
<comment type="similarity">
    <text evidence="6">Belongs to the RuvA family.</text>
</comment>
<proteinExistence type="inferred from homology"/>
<gene>
    <name evidence="6 8" type="primary">ruvA</name>
    <name evidence="8" type="ORF">F6R98_02295</name>
</gene>
<dbReference type="InterPro" id="IPR011114">
    <property type="entry name" value="RuvA_C"/>
</dbReference>
<dbReference type="Pfam" id="PF01330">
    <property type="entry name" value="RuvA_N"/>
    <property type="match status" value="1"/>
</dbReference>
<dbReference type="Gene3D" id="1.10.8.10">
    <property type="entry name" value="DNA helicase RuvA subunit, C-terminal domain"/>
    <property type="match status" value="1"/>
</dbReference>
<evidence type="ECO:0000256" key="3">
    <source>
        <dbReference type="ARBA" id="ARBA00023125"/>
    </source>
</evidence>
<dbReference type="InParanoid" id="A0A5Q0BDI9"/>
<dbReference type="NCBIfam" id="TIGR00084">
    <property type="entry name" value="ruvA"/>
    <property type="match status" value="1"/>
</dbReference>
<dbReference type="InterPro" id="IPR036267">
    <property type="entry name" value="RuvA_C_sf"/>
</dbReference>
<dbReference type="InterPro" id="IPR010994">
    <property type="entry name" value="RuvA_2-like"/>
</dbReference>
<dbReference type="CDD" id="cd14332">
    <property type="entry name" value="UBA_RuvA_C"/>
    <property type="match status" value="1"/>
</dbReference>
<dbReference type="GO" id="GO:0006281">
    <property type="term" value="P:DNA repair"/>
    <property type="evidence" value="ECO:0007669"/>
    <property type="project" value="UniProtKB-UniRule"/>
</dbReference>
<name>A0A5Q0BDI9_9GAMM</name>
<dbReference type="GO" id="GO:0009379">
    <property type="term" value="C:Holliday junction helicase complex"/>
    <property type="evidence" value="ECO:0007669"/>
    <property type="project" value="InterPro"/>
</dbReference>
<reference evidence="8 9" key="1">
    <citation type="submission" date="2019-09" db="EMBL/GenBank/DDBJ databases">
        <title>Ecophysiology of the spiral-shaped methanotroph Methylospira mobilis as revealed by the complete genome sequence.</title>
        <authorList>
            <person name="Oshkin I.Y."/>
            <person name="Dedysh S.N."/>
            <person name="Miroshnikov K."/>
            <person name="Danilova O.V."/>
            <person name="Hakobyan A."/>
            <person name="Liesack W."/>
        </authorList>
    </citation>
    <scope>NUCLEOTIDE SEQUENCE [LARGE SCALE GENOMIC DNA]</scope>
    <source>
        <strain evidence="8 9">Shm1</strain>
    </source>
</reference>
<dbReference type="GO" id="GO:0005524">
    <property type="term" value="F:ATP binding"/>
    <property type="evidence" value="ECO:0007669"/>
    <property type="project" value="InterPro"/>
</dbReference>
<dbReference type="Gene3D" id="2.40.50.140">
    <property type="entry name" value="Nucleic acid-binding proteins"/>
    <property type="match status" value="1"/>
</dbReference>
<evidence type="ECO:0000256" key="5">
    <source>
        <dbReference type="ARBA" id="ARBA00023204"/>
    </source>
</evidence>
<sequence length="204" mass="21848">MIGYLNGSLIDKKLPQVLIDVHGVGYEVDVPVSTFFKLPDCGTSVILYTHLVVREDAHTLFGFLTETERVFFRSLIRVSGIGARMALGILSGIGADDFYSSVANNEIQRLVKLPGIGKKTAERLILEMRDRLPDSGAHGVSSAVLSGASATGHAEISPVREAVSALEALGFKPQEAESRVRAVAAEGKNSEELIRSALQSAAKK</sequence>
<dbReference type="SUPFAM" id="SSF50249">
    <property type="entry name" value="Nucleic acid-binding proteins"/>
    <property type="match status" value="1"/>
</dbReference>
<dbReference type="OrthoDB" id="5293449at2"/>
<evidence type="ECO:0000256" key="6">
    <source>
        <dbReference type="HAMAP-Rule" id="MF_00031"/>
    </source>
</evidence>
<feature type="region of interest" description="Domain III" evidence="6">
    <location>
        <begin position="154"/>
        <end position="204"/>
    </location>
</feature>
<dbReference type="SUPFAM" id="SSF46929">
    <property type="entry name" value="DNA helicase RuvA subunit, C-terminal domain"/>
    <property type="match status" value="1"/>
</dbReference>
<organism evidence="8 9">
    <name type="scientific">Candidatus Methylospira mobilis</name>
    <dbReference type="NCBI Taxonomy" id="1808979"/>
    <lineage>
        <taxon>Bacteria</taxon>
        <taxon>Pseudomonadati</taxon>
        <taxon>Pseudomonadota</taxon>
        <taxon>Gammaproteobacteria</taxon>
        <taxon>Methylococcales</taxon>
        <taxon>Methylococcaceae</taxon>
        <taxon>Candidatus Methylospira</taxon>
    </lineage>
</organism>